<reference evidence="1" key="1">
    <citation type="submission" date="2016-10" db="EMBL/GenBank/DDBJ databases">
        <authorList>
            <person name="de Groot N.N."/>
        </authorList>
    </citation>
    <scope>NUCLEOTIDE SEQUENCE</scope>
</reference>
<accession>A0A1W1DTR9</accession>
<proteinExistence type="predicted"/>
<organism evidence="1">
    <name type="scientific">hydrothermal vent metagenome</name>
    <dbReference type="NCBI Taxonomy" id="652676"/>
    <lineage>
        <taxon>unclassified sequences</taxon>
        <taxon>metagenomes</taxon>
        <taxon>ecological metagenomes</taxon>
    </lineage>
</organism>
<dbReference type="EMBL" id="FPHY01000010">
    <property type="protein sequence ID" value="SFV85090.1"/>
    <property type="molecule type" value="Genomic_DNA"/>
</dbReference>
<dbReference type="AlphaFoldDB" id="A0A1W1DTR9"/>
<evidence type="ECO:0000313" key="1">
    <source>
        <dbReference type="EMBL" id="SFV85090.1"/>
    </source>
</evidence>
<sequence length="41" mass="4597">MPPSSAGFSFFIKGNAIKLRVFYNAVNFLSGEEKDEKNQSQ</sequence>
<name>A0A1W1DTR9_9ZZZZ</name>
<protein>
    <submittedName>
        <fullName evidence="1">Uncharacterized protein</fullName>
    </submittedName>
</protein>
<gene>
    <name evidence="1" type="ORF">MNB_SUP05-SYMBIONT-4-288</name>
</gene>